<proteinExistence type="predicted"/>
<dbReference type="EMBL" id="CAFBNR010000023">
    <property type="protein sequence ID" value="CAB4961714.1"/>
    <property type="molecule type" value="Genomic_DNA"/>
</dbReference>
<dbReference type="AlphaFoldDB" id="A0A6J7FI54"/>
<evidence type="ECO:0000313" key="2">
    <source>
        <dbReference type="EMBL" id="CAB4961714.1"/>
    </source>
</evidence>
<organism evidence="1">
    <name type="scientific">freshwater metagenome</name>
    <dbReference type="NCBI Taxonomy" id="449393"/>
    <lineage>
        <taxon>unclassified sequences</taxon>
        <taxon>metagenomes</taxon>
        <taxon>ecological metagenomes</taxon>
    </lineage>
</organism>
<name>A0A6J7FI54_9ZZZZ</name>
<dbReference type="EMBL" id="CAFBMJ010000007">
    <property type="protein sequence ID" value="CAB4892580.1"/>
    <property type="molecule type" value="Genomic_DNA"/>
</dbReference>
<gene>
    <name evidence="1" type="ORF">UFOPK3573_00203</name>
    <name evidence="2" type="ORF">UFOPK3879_00656</name>
</gene>
<accession>A0A6J7FI54</accession>
<sequence length="62" mass="6861">MSDILSRLESISEEIADKALDALKSAHRDGAVKRPETERQLTMARRAIEKAIGVLTRLDLGN</sequence>
<reference evidence="1" key="1">
    <citation type="submission" date="2020-05" db="EMBL/GenBank/DDBJ databases">
        <authorList>
            <person name="Chiriac C."/>
            <person name="Salcher M."/>
            <person name="Ghai R."/>
            <person name="Kavagutti S V."/>
        </authorList>
    </citation>
    <scope>NUCLEOTIDE SEQUENCE</scope>
</reference>
<protein>
    <submittedName>
        <fullName evidence="1">Unannotated protein</fullName>
    </submittedName>
</protein>
<evidence type="ECO:0000313" key="1">
    <source>
        <dbReference type="EMBL" id="CAB4892580.1"/>
    </source>
</evidence>